<dbReference type="SUPFAM" id="SSF64288">
    <property type="entry name" value="Chorismate lyase-like"/>
    <property type="match status" value="1"/>
</dbReference>
<evidence type="ECO:0000256" key="2">
    <source>
        <dbReference type="ARBA" id="ARBA00023125"/>
    </source>
</evidence>
<evidence type="ECO:0000259" key="5">
    <source>
        <dbReference type="PROSITE" id="PS50949"/>
    </source>
</evidence>
<comment type="caution">
    <text evidence="6">The sequence shown here is derived from an EMBL/GenBank/DDBJ whole genome shotgun (WGS) entry which is preliminary data.</text>
</comment>
<dbReference type="Proteomes" id="UP001321700">
    <property type="component" value="Unassembled WGS sequence"/>
</dbReference>
<dbReference type="SMART" id="SM00866">
    <property type="entry name" value="UTRA"/>
    <property type="match status" value="1"/>
</dbReference>
<dbReference type="Gene3D" id="3.40.1410.10">
    <property type="entry name" value="Chorismate lyase-like"/>
    <property type="match status" value="1"/>
</dbReference>
<dbReference type="InterPro" id="IPR000524">
    <property type="entry name" value="Tscrpt_reg_HTH_GntR"/>
</dbReference>
<evidence type="ECO:0000256" key="3">
    <source>
        <dbReference type="ARBA" id="ARBA00023163"/>
    </source>
</evidence>
<dbReference type="SMART" id="SM00345">
    <property type="entry name" value="HTH_GNTR"/>
    <property type="match status" value="1"/>
</dbReference>
<dbReference type="InterPro" id="IPR011663">
    <property type="entry name" value="UTRA"/>
</dbReference>
<evidence type="ECO:0000313" key="6">
    <source>
        <dbReference type="EMBL" id="MDT7517685.1"/>
    </source>
</evidence>
<keyword evidence="1" id="KW-0805">Transcription regulation</keyword>
<dbReference type="RefSeq" id="WP_313873496.1">
    <property type="nucleotide sequence ID" value="NZ_JAVBIK010000001.1"/>
</dbReference>
<dbReference type="PANTHER" id="PTHR44846">
    <property type="entry name" value="MANNOSYL-D-GLYCERATE TRANSPORT/METABOLISM SYSTEM REPRESSOR MNGR-RELATED"/>
    <property type="match status" value="1"/>
</dbReference>
<dbReference type="InterPro" id="IPR036390">
    <property type="entry name" value="WH_DNA-bd_sf"/>
</dbReference>
<evidence type="ECO:0000256" key="4">
    <source>
        <dbReference type="NCBIfam" id="TIGR02018"/>
    </source>
</evidence>
<dbReference type="Gene3D" id="1.10.10.10">
    <property type="entry name" value="Winged helix-like DNA-binding domain superfamily/Winged helix DNA-binding domain"/>
    <property type="match status" value="1"/>
</dbReference>
<protein>
    <recommendedName>
        <fullName evidence="4">Histidine utilization repressor</fullName>
    </recommendedName>
</protein>
<gene>
    <name evidence="6" type="primary">hutC</name>
    <name evidence="6" type="ORF">RAE19_02840</name>
</gene>
<dbReference type="PANTHER" id="PTHR44846:SF16">
    <property type="entry name" value="TRANSCRIPTIONAL REGULATOR PHNF-RELATED"/>
    <property type="match status" value="1"/>
</dbReference>
<dbReference type="InterPro" id="IPR010248">
    <property type="entry name" value="His_ut_repres"/>
</dbReference>
<dbReference type="Pfam" id="PF00392">
    <property type="entry name" value="GntR"/>
    <property type="match status" value="1"/>
</dbReference>
<accession>A0ABU3KJ44</accession>
<proteinExistence type="predicted"/>
<dbReference type="InterPro" id="IPR028978">
    <property type="entry name" value="Chorismate_lyase_/UTRA_dom_sf"/>
</dbReference>
<dbReference type="PROSITE" id="PS50949">
    <property type="entry name" value="HTH_GNTR"/>
    <property type="match status" value="1"/>
</dbReference>
<reference evidence="6 7" key="1">
    <citation type="submission" date="2023-08" db="EMBL/GenBank/DDBJ databases">
        <title>Rhodoferax potami sp. nov. and Rhodoferax mekongensis sp. nov., isolated from the Mekong River in Thailand.</title>
        <authorList>
            <person name="Kitikhun S."/>
            <person name="Charoenyingcharoen P."/>
            <person name="Siriarchawattana P."/>
            <person name="Likhitrattanapisal S."/>
            <person name="Nilsakha T."/>
            <person name="Chanpet A."/>
            <person name="Rattanawaree P."/>
            <person name="Ingsriswang S."/>
        </authorList>
    </citation>
    <scope>NUCLEOTIDE SEQUENCE [LARGE SCALE GENOMIC DNA]</scope>
    <source>
        <strain evidence="6 7">TBRC 17660</strain>
    </source>
</reference>
<dbReference type="EMBL" id="JAVBIK010000001">
    <property type="protein sequence ID" value="MDT7517685.1"/>
    <property type="molecule type" value="Genomic_DNA"/>
</dbReference>
<feature type="domain" description="HTH gntR-type" evidence="5">
    <location>
        <begin position="12"/>
        <end position="80"/>
    </location>
</feature>
<dbReference type="InterPro" id="IPR050679">
    <property type="entry name" value="Bact_HTH_transcr_reg"/>
</dbReference>
<sequence>MVSTTLPPSGAAAPYTHVKNFLMEGLSQGRWTPGSQMPSESELVQQFKVSRMTVGRAIRELQAEGFVTRVQGVGTFAAHLARVSSNLTIKDLHEEIAARGHQHQARVVLSREELAVDGLAQQLGLPLGAPVFHTLIVHSENGVPLQCEDRYVNPACAPDYLSVDFSQTTPTHYLLEVAPLWEAQYSIEAGPPSPQEAELLGITPQDPCLIIVRRTMNRDVPITLARLVHPGTRYQIQGQFKP</sequence>
<dbReference type="Pfam" id="PF07702">
    <property type="entry name" value="UTRA"/>
    <property type="match status" value="1"/>
</dbReference>
<dbReference type="SUPFAM" id="SSF46785">
    <property type="entry name" value="Winged helix' DNA-binding domain"/>
    <property type="match status" value="1"/>
</dbReference>
<name>A0ABU3KJ44_9BURK</name>
<evidence type="ECO:0000256" key="1">
    <source>
        <dbReference type="ARBA" id="ARBA00023015"/>
    </source>
</evidence>
<keyword evidence="3" id="KW-0804">Transcription</keyword>
<dbReference type="PRINTS" id="PR00035">
    <property type="entry name" value="HTHGNTR"/>
</dbReference>
<keyword evidence="7" id="KW-1185">Reference proteome</keyword>
<evidence type="ECO:0000313" key="7">
    <source>
        <dbReference type="Proteomes" id="UP001321700"/>
    </source>
</evidence>
<dbReference type="InterPro" id="IPR036388">
    <property type="entry name" value="WH-like_DNA-bd_sf"/>
</dbReference>
<dbReference type="NCBIfam" id="TIGR02018">
    <property type="entry name" value="his_ut_repres"/>
    <property type="match status" value="1"/>
</dbReference>
<dbReference type="CDD" id="cd07377">
    <property type="entry name" value="WHTH_GntR"/>
    <property type="match status" value="1"/>
</dbReference>
<keyword evidence="2" id="KW-0238">DNA-binding</keyword>
<organism evidence="6 7">
    <name type="scientific">Rhodoferax potami</name>
    <dbReference type="NCBI Taxonomy" id="3068338"/>
    <lineage>
        <taxon>Bacteria</taxon>
        <taxon>Pseudomonadati</taxon>
        <taxon>Pseudomonadota</taxon>
        <taxon>Betaproteobacteria</taxon>
        <taxon>Burkholderiales</taxon>
        <taxon>Comamonadaceae</taxon>
        <taxon>Rhodoferax</taxon>
    </lineage>
</organism>